<dbReference type="Proteomes" id="UP000762676">
    <property type="component" value="Unassembled WGS sequence"/>
</dbReference>
<evidence type="ECO:0000313" key="1">
    <source>
        <dbReference type="EMBL" id="GFR70918.1"/>
    </source>
</evidence>
<organism evidence="1 2">
    <name type="scientific">Elysia marginata</name>
    <dbReference type="NCBI Taxonomy" id="1093978"/>
    <lineage>
        <taxon>Eukaryota</taxon>
        <taxon>Metazoa</taxon>
        <taxon>Spiralia</taxon>
        <taxon>Lophotrochozoa</taxon>
        <taxon>Mollusca</taxon>
        <taxon>Gastropoda</taxon>
        <taxon>Heterobranchia</taxon>
        <taxon>Euthyneura</taxon>
        <taxon>Panpulmonata</taxon>
        <taxon>Sacoglossa</taxon>
        <taxon>Placobranchoidea</taxon>
        <taxon>Plakobranchidae</taxon>
        <taxon>Elysia</taxon>
    </lineage>
</organism>
<dbReference type="AlphaFoldDB" id="A0AAV4FCA9"/>
<sequence>MELFVNQSLEMCATQKVVDDGAMDVLTSLTSIVILDLDPLPTDEELSKAIDCLFKAATFFKRENGDTQLIHPGRKHFISTRNESSDNDNF</sequence>
<gene>
    <name evidence="1" type="ORF">ElyMa_000339500</name>
</gene>
<reference evidence="1 2" key="1">
    <citation type="journal article" date="2021" name="Elife">
        <title>Chloroplast acquisition without the gene transfer in kleptoplastic sea slugs, Plakobranchus ocellatus.</title>
        <authorList>
            <person name="Maeda T."/>
            <person name="Takahashi S."/>
            <person name="Yoshida T."/>
            <person name="Shimamura S."/>
            <person name="Takaki Y."/>
            <person name="Nagai Y."/>
            <person name="Toyoda A."/>
            <person name="Suzuki Y."/>
            <person name="Arimoto A."/>
            <person name="Ishii H."/>
            <person name="Satoh N."/>
            <person name="Nishiyama T."/>
            <person name="Hasebe M."/>
            <person name="Maruyama T."/>
            <person name="Minagawa J."/>
            <person name="Obokata J."/>
            <person name="Shigenobu S."/>
        </authorList>
    </citation>
    <scope>NUCLEOTIDE SEQUENCE [LARGE SCALE GENOMIC DNA]</scope>
</reference>
<keyword evidence="2" id="KW-1185">Reference proteome</keyword>
<proteinExistence type="predicted"/>
<protein>
    <submittedName>
        <fullName evidence="1">Uncharacterized protein</fullName>
    </submittedName>
</protein>
<comment type="caution">
    <text evidence="1">The sequence shown here is derived from an EMBL/GenBank/DDBJ whole genome shotgun (WGS) entry which is preliminary data.</text>
</comment>
<accession>A0AAV4FCA9</accession>
<name>A0AAV4FCA9_9GAST</name>
<dbReference type="EMBL" id="BMAT01000679">
    <property type="protein sequence ID" value="GFR70918.1"/>
    <property type="molecule type" value="Genomic_DNA"/>
</dbReference>
<evidence type="ECO:0000313" key="2">
    <source>
        <dbReference type="Proteomes" id="UP000762676"/>
    </source>
</evidence>